<gene>
    <name evidence="4" type="ORF">CJ255_05260</name>
</gene>
<feature type="domain" description="CBS" evidence="3">
    <location>
        <begin position="9"/>
        <end position="67"/>
    </location>
</feature>
<dbReference type="PANTHER" id="PTHR43080:SF26">
    <property type="entry name" value="REGULATORY PROTEIN"/>
    <property type="match status" value="1"/>
</dbReference>
<evidence type="ECO:0000256" key="2">
    <source>
        <dbReference type="PROSITE-ProRule" id="PRU00703"/>
    </source>
</evidence>
<keyword evidence="4" id="KW-0808">Transferase</keyword>
<accession>A0A2A6RMH4</accession>
<evidence type="ECO:0000256" key="1">
    <source>
        <dbReference type="ARBA" id="ARBA00023122"/>
    </source>
</evidence>
<dbReference type="InterPro" id="IPR046342">
    <property type="entry name" value="CBS_dom_sf"/>
</dbReference>
<keyword evidence="4" id="KW-0418">Kinase</keyword>
<evidence type="ECO:0000313" key="5">
    <source>
        <dbReference type="Proteomes" id="UP000220527"/>
    </source>
</evidence>
<dbReference type="InterPro" id="IPR000644">
    <property type="entry name" value="CBS_dom"/>
</dbReference>
<feature type="domain" description="CBS" evidence="3">
    <location>
        <begin position="77"/>
        <end position="134"/>
    </location>
</feature>
<dbReference type="EMBL" id="NQWI01000015">
    <property type="protein sequence ID" value="PDW04101.1"/>
    <property type="molecule type" value="Genomic_DNA"/>
</dbReference>
<dbReference type="PROSITE" id="PS51371">
    <property type="entry name" value="CBS"/>
    <property type="match status" value="2"/>
</dbReference>
<dbReference type="RefSeq" id="WP_097643044.1">
    <property type="nucleotide sequence ID" value="NZ_NQWI01000015.1"/>
</dbReference>
<proteinExistence type="predicted"/>
<keyword evidence="1 2" id="KW-0129">CBS domain</keyword>
<dbReference type="Proteomes" id="UP000220527">
    <property type="component" value="Unassembled WGS sequence"/>
</dbReference>
<reference evidence="5" key="1">
    <citation type="submission" date="2017-08" db="EMBL/GenBank/DDBJ databases">
        <authorList>
            <person name="Grouzdev D.S."/>
            <person name="Gaisin V.A."/>
            <person name="Rysina M.S."/>
            <person name="Gorlenko V.M."/>
        </authorList>
    </citation>
    <scope>NUCLEOTIDE SEQUENCE [LARGE SCALE GENOMIC DNA]</scope>
    <source>
        <strain evidence="5">Kir15-3F</strain>
    </source>
</reference>
<dbReference type="InterPro" id="IPR051257">
    <property type="entry name" value="Diverse_CBS-Domain"/>
</dbReference>
<sequence length="134" mass="15082">MDRLVGEVMHHGVLTCRRDTPIQDVARFMADNDVSALVVVNDDDNMIGLISRTDLVNARLYEQYWKHWRGLTAGHIMITDVVVVNPSDTMQHASKLMMERHIHRVVVVEPGEQGGKPVGVLSVTDVVRDIARDE</sequence>
<dbReference type="GO" id="GO:0016301">
    <property type="term" value="F:kinase activity"/>
    <property type="evidence" value="ECO:0007669"/>
    <property type="project" value="UniProtKB-KW"/>
</dbReference>
<comment type="caution">
    <text evidence="4">The sequence shown here is derived from an EMBL/GenBank/DDBJ whole genome shotgun (WGS) entry which is preliminary data.</text>
</comment>
<dbReference type="SUPFAM" id="SSF54631">
    <property type="entry name" value="CBS-domain pair"/>
    <property type="match status" value="1"/>
</dbReference>
<name>A0A2A6RMH4_9CHLR</name>
<dbReference type="Pfam" id="PF00571">
    <property type="entry name" value="CBS"/>
    <property type="match status" value="2"/>
</dbReference>
<dbReference type="OrthoDB" id="9791320at2"/>
<evidence type="ECO:0000259" key="3">
    <source>
        <dbReference type="PROSITE" id="PS51371"/>
    </source>
</evidence>
<dbReference type="Gene3D" id="3.10.580.10">
    <property type="entry name" value="CBS-domain"/>
    <property type="match status" value="1"/>
</dbReference>
<dbReference type="AlphaFoldDB" id="A0A2A6RMH4"/>
<dbReference type="SMART" id="SM00116">
    <property type="entry name" value="CBS"/>
    <property type="match status" value="2"/>
</dbReference>
<evidence type="ECO:0000313" key="4">
    <source>
        <dbReference type="EMBL" id="PDW04101.1"/>
    </source>
</evidence>
<organism evidence="4 5">
    <name type="scientific">Candidatus Viridilinea mediisalina</name>
    <dbReference type="NCBI Taxonomy" id="2024553"/>
    <lineage>
        <taxon>Bacteria</taxon>
        <taxon>Bacillati</taxon>
        <taxon>Chloroflexota</taxon>
        <taxon>Chloroflexia</taxon>
        <taxon>Chloroflexales</taxon>
        <taxon>Chloroflexineae</taxon>
        <taxon>Oscillochloridaceae</taxon>
        <taxon>Candidatus Viridilinea</taxon>
    </lineage>
</organism>
<keyword evidence="5" id="KW-1185">Reference proteome</keyword>
<protein>
    <submittedName>
        <fullName evidence="4">Histidine kinase</fullName>
    </submittedName>
</protein>
<dbReference type="PANTHER" id="PTHR43080">
    <property type="entry name" value="CBS DOMAIN-CONTAINING PROTEIN CBSX3, MITOCHONDRIAL"/>
    <property type="match status" value="1"/>
</dbReference>